<dbReference type="InterPro" id="IPR050400">
    <property type="entry name" value="Bact_Cytoskel_RodZ"/>
</dbReference>
<dbReference type="AlphaFoldDB" id="A0A1D8TY10"/>
<name>A0A1D8TY10_9CYAN</name>
<dbReference type="InterPro" id="IPR010982">
    <property type="entry name" value="Lambda_DNA-bd_dom_sf"/>
</dbReference>
<evidence type="ECO:0000256" key="2">
    <source>
        <dbReference type="SAM" id="Phobius"/>
    </source>
</evidence>
<evidence type="ECO:0000313" key="5">
    <source>
        <dbReference type="Proteomes" id="UP000177870"/>
    </source>
</evidence>
<feature type="domain" description="Cytoskeleton protein RodZ-like C-terminal" evidence="3">
    <location>
        <begin position="184"/>
        <end position="252"/>
    </location>
</feature>
<dbReference type="InterPro" id="IPR025194">
    <property type="entry name" value="RodZ-like_C"/>
</dbReference>
<dbReference type="Proteomes" id="UP000177870">
    <property type="component" value="Chromosome"/>
</dbReference>
<dbReference type="EMBL" id="CP017599">
    <property type="protein sequence ID" value="AOX02413.1"/>
    <property type="molecule type" value="Genomic_DNA"/>
</dbReference>
<dbReference type="RefSeq" id="WP_070394821.1">
    <property type="nucleotide sequence ID" value="NZ_CP017599.1"/>
</dbReference>
<sequence length="262" mass="28911">MNENKVPLQQQQQKKLEEMGSYLCQLRTQQCKTIQEIAACTRINARFLRAIEQGKLDQLPEPVYVQGFIKHFGDALGLNGDEFAKAFPTGVTVKRSKLSWGNSRVPQLRPFHLYLFYICLVIGSVSGLSVLINPYKPQITDKEPNSSPAQSLPTPGNLDQTNSQTQLALTKIPSGPNKPVQVDITLKGRSWLLIVADGKKKYEGILEEGAHQTWVANEKLFVKAGDAGNVIVEFNNQQAKQMGAPGAVQALTFAAKPRPSLQ</sequence>
<evidence type="ECO:0000259" key="3">
    <source>
        <dbReference type="Pfam" id="PF13464"/>
    </source>
</evidence>
<organism evidence="4 5">
    <name type="scientific">Moorena producens PAL-8-15-08-1</name>
    <dbReference type="NCBI Taxonomy" id="1458985"/>
    <lineage>
        <taxon>Bacteria</taxon>
        <taxon>Bacillati</taxon>
        <taxon>Cyanobacteriota</taxon>
        <taxon>Cyanophyceae</taxon>
        <taxon>Coleofasciculales</taxon>
        <taxon>Coleofasciculaceae</taxon>
        <taxon>Moorena</taxon>
    </lineage>
</organism>
<dbReference type="PANTHER" id="PTHR34475">
    <property type="match status" value="1"/>
</dbReference>
<feature type="compositionally biased region" description="Polar residues" evidence="1">
    <location>
        <begin position="145"/>
        <end position="161"/>
    </location>
</feature>
<dbReference type="KEGG" id="mpro:BJP34_25870"/>
<dbReference type="Pfam" id="PF13464">
    <property type="entry name" value="RodZ_C"/>
    <property type="match status" value="1"/>
</dbReference>
<proteinExistence type="predicted"/>
<keyword evidence="2" id="KW-1133">Transmembrane helix</keyword>
<dbReference type="STRING" id="1458985.BJP34_25870"/>
<evidence type="ECO:0000256" key="1">
    <source>
        <dbReference type="SAM" id="MobiDB-lite"/>
    </source>
</evidence>
<dbReference type="Pfam" id="PF13413">
    <property type="entry name" value="HTH_25"/>
    <property type="match status" value="1"/>
</dbReference>
<gene>
    <name evidence="4" type="ORF">BJP34_25870</name>
</gene>
<keyword evidence="2" id="KW-0812">Transmembrane</keyword>
<reference evidence="5" key="1">
    <citation type="submission" date="2016-10" db="EMBL/GenBank/DDBJ databases">
        <title>Comparative genomics uncovers the prolific and rare metabolic potential of the cyanobacterial genus Moorea.</title>
        <authorList>
            <person name="Leao T."/>
            <person name="Castelao G."/>
            <person name="Korobeynikov A."/>
            <person name="Monroe E.A."/>
            <person name="Podell S."/>
            <person name="Glukhov E."/>
            <person name="Allen E."/>
            <person name="Gerwick W.H."/>
            <person name="Gerwick L."/>
        </authorList>
    </citation>
    <scope>NUCLEOTIDE SEQUENCE [LARGE SCALE GENOMIC DNA]</scope>
    <source>
        <strain evidence="5">PAL-8-15-08-1</strain>
    </source>
</reference>
<accession>A0A1D8TY10</accession>
<feature type="transmembrane region" description="Helical" evidence="2">
    <location>
        <begin position="113"/>
        <end position="132"/>
    </location>
</feature>
<dbReference type="PANTHER" id="PTHR34475:SF1">
    <property type="entry name" value="CYTOSKELETON PROTEIN RODZ"/>
    <property type="match status" value="1"/>
</dbReference>
<dbReference type="Gene3D" id="1.10.260.40">
    <property type="entry name" value="lambda repressor-like DNA-binding domains"/>
    <property type="match status" value="1"/>
</dbReference>
<feature type="region of interest" description="Disordered" evidence="1">
    <location>
        <begin position="140"/>
        <end position="161"/>
    </location>
</feature>
<keyword evidence="2" id="KW-0472">Membrane</keyword>
<protein>
    <recommendedName>
        <fullName evidence="3">Cytoskeleton protein RodZ-like C-terminal domain-containing protein</fullName>
    </recommendedName>
</protein>
<dbReference type="OrthoDB" id="422634at2"/>
<evidence type="ECO:0000313" key="4">
    <source>
        <dbReference type="EMBL" id="AOX02413.1"/>
    </source>
</evidence>
<dbReference type="GO" id="GO:0003677">
    <property type="term" value="F:DNA binding"/>
    <property type="evidence" value="ECO:0007669"/>
    <property type="project" value="InterPro"/>
</dbReference>